<proteinExistence type="predicted"/>
<dbReference type="Proteomes" id="UP000299102">
    <property type="component" value="Unassembled WGS sequence"/>
</dbReference>
<comment type="caution">
    <text evidence="2">The sequence shown here is derived from an EMBL/GenBank/DDBJ whole genome shotgun (WGS) entry which is preliminary data.</text>
</comment>
<name>A0A4C1SAE3_EUMVA</name>
<evidence type="ECO:0000313" key="2">
    <source>
        <dbReference type="EMBL" id="GBO99094.1"/>
    </source>
</evidence>
<accession>A0A4C1SAE3</accession>
<evidence type="ECO:0000313" key="3">
    <source>
        <dbReference type="Proteomes" id="UP000299102"/>
    </source>
</evidence>
<dbReference type="EMBL" id="BGZK01000002">
    <property type="protein sequence ID" value="GBO99094.1"/>
    <property type="molecule type" value="Genomic_DNA"/>
</dbReference>
<dbReference type="AlphaFoldDB" id="A0A4C1SAE3"/>
<evidence type="ECO:0000256" key="1">
    <source>
        <dbReference type="SAM" id="MobiDB-lite"/>
    </source>
</evidence>
<gene>
    <name evidence="2" type="ORF">EVAR_431_1</name>
</gene>
<organism evidence="2 3">
    <name type="scientific">Eumeta variegata</name>
    <name type="common">Bagworm moth</name>
    <name type="synonym">Eumeta japonica</name>
    <dbReference type="NCBI Taxonomy" id="151549"/>
    <lineage>
        <taxon>Eukaryota</taxon>
        <taxon>Metazoa</taxon>
        <taxon>Ecdysozoa</taxon>
        <taxon>Arthropoda</taxon>
        <taxon>Hexapoda</taxon>
        <taxon>Insecta</taxon>
        <taxon>Pterygota</taxon>
        <taxon>Neoptera</taxon>
        <taxon>Endopterygota</taxon>
        <taxon>Lepidoptera</taxon>
        <taxon>Glossata</taxon>
        <taxon>Ditrysia</taxon>
        <taxon>Tineoidea</taxon>
        <taxon>Psychidae</taxon>
        <taxon>Oiketicinae</taxon>
        <taxon>Eumeta</taxon>
    </lineage>
</organism>
<keyword evidence="3" id="KW-1185">Reference proteome</keyword>
<protein>
    <submittedName>
        <fullName evidence="2">Uncharacterized protein</fullName>
    </submittedName>
</protein>
<sequence>MRAPDMQRRGRPGPPGASAHRKILAVSGPPAARTRMIARVRAPTCMVRRRAQNKAAVQIENISRIKYWKFDLAANSHSFHNDKCSDEISRTSCAVNNVKVPPRGVKEPLDVCFGKDDQWNV</sequence>
<feature type="region of interest" description="Disordered" evidence="1">
    <location>
        <begin position="1"/>
        <end position="23"/>
    </location>
</feature>
<reference evidence="2 3" key="1">
    <citation type="journal article" date="2019" name="Commun. Biol.">
        <title>The bagworm genome reveals a unique fibroin gene that provides high tensile strength.</title>
        <authorList>
            <person name="Kono N."/>
            <person name="Nakamura H."/>
            <person name="Ohtoshi R."/>
            <person name="Tomita M."/>
            <person name="Numata K."/>
            <person name="Arakawa K."/>
        </authorList>
    </citation>
    <scope>NUCLEOTIDE SEQUENCE [LARGE SCALE GENOMIC DNA]</scope>
</reference>